<organism evidence="1 2">
    <name type="scientific">Erythroxylum novogranatense</name>
    <dbReference type="NCBI Taxonomy" id="1862640"/>
    <lineage>
        <taxon>Eukaryota</taxon>
        <taxon>Viridiplantae</taxon>
        <taxon>Streptophyta</taxon>
        <taxon>Embryophyta</taxon>
        <taxon>Tracheophyta</taxon>
        <taxon>Spermatophyta</taxon>
        <taxon>Magnoliopsida</taxon>
        <taxon>eudicotyledons</taxon>
        <taxon>Gunneridae</taxon>
        <taxon>Pentapetalae</taxon>
        <taxon>rosids</taxon>
        <taxon>fabids</taxon>
        <taxon>Malpighiales</taxon>
        <taxon>Erythroxylaceae</taxon>
        <taxon>Erythroxylum</taxon>
    </lineage>
</organism>
<sequence length="69" mass="8032">MPTGFLSFLHLLFSKDLIFVRYQQNPETKVLKICTALRCIPAKFLAQYSSQGRILKLLDFVTIRRNQSI</sequence>
<gene>
    <name evidence="1" type="ORF">K2173_016919</name>
</gene>
<dbReference type="Proteomes" id="UP001159364">
    <property type="component" value="Linkage Group LG01"/>
</dbReference>
<name>A0AAV8U819_9ROSI</name>
<dbReference type="EMBL" id="JAIWQS010000001">
    <property type="protein sequence ID" value="KAJ8774473.1"/>
    <property type="molecule type" value="Genomic_DNA"/>
</dbReference>
<keyword evidence="2" id="KW-1185">Reference proteome</keyword>
<accession>A0AAV8U819</accession>
<proteinExistence type="predicted"/>
<comment type="caution">
    <text evidence="1">The sequence shown here is derived from an EMBL/GenBank/DDBJ whole genome shotgun (WGS) entry which is preliminary data.</text>
</comment>
<evidence type="ECO:0000313" key="1">
    <source>
        <dbReference type="EMBL" id="KAJ8774473.1"/>
    </source>
</evidence>
<evidence type="ECO:0000313" key="2">
    <source>
        <dbReference type="Proteomes" id="UP001159364"/>
    </source>
</evidence>
<reference evidence="1 2" key="1">
    <citation type="submission" date="2021-09" db="EMBL/GenBank/DDBJ databases">
        <title>Genomic insights and catalytic innovation underlie evolution of tropane alkaloids biosynthesis.</title>
        <authorList>
            <person name="Wang Y.-J."/>
            <person name="Tian T."/>
            <person name="Huang J.-P."/>
            <person name="Huang S.-X."/>
        </authorList>
    </citation>
    <scope>NUCLEOTIDE SEQUENCE [LARGE SCALE GENOMIC DNA]</scope>
    <source>
        <strain evidence="1">KIB-2018</strain>
        <tissue evidence="1">Leaf</tissue>
    </source>
</reference>
<protein>
    <submittedName>
        <fullName evidence="1">Uncharacterized protein</fullName>
    </submittedName>
</protein>
<dbReference type="AlphaFoldDB" id="A0AAV8U819"/>